<evidence type="ECO:0000256" key="3">
    <source>
        <dbReference type="ARBA" id="ARBA00022630"/>
    </source>
</evidence>
<dbReference type="FunFam" id="1.20.140.10:FF:000001">
    <property type="entry name" value="Acyl-CoA dehydrogenase"/>
    <property type="match status" value="1"/>
</dbReference>
<evidence type="ECO:0000313" key="10">
    <source>
        <dbReference type="EMBL" id="MBJ7594992.1"/>
    </source>
</evidence>
<sequence>MTALPSTPNDIVRLAREQLAPVAARGAPGRVNRELLGALHDTGLLARAFPSSVGGTQPGAVSALELCVLREALARGCVEAETALAMQALGAYPILQSGTPATVERWVPGVCAGEMVAAFALSESGAGSDAAALELRAEPAGGGYVLNGTKTWISNAPDADVYTVFARTSGVRARGVTAFAVDGHAPGVSGTPLEMVSGHPIGEVTFNDVNVSSDAVLGEVDAGFAVAMRTLDLFRPSVGAFAVGMAQAALDAALDHARTRQAFGGVLFDMQSVAHRLADMAIAVHASRLMVLDAARGYDSGVPDVTMRSSMAKLFATEAAQGVVDGAVQIHGASALERGHLLEHLYRDVRAPRIYEGPTELQRTIIARRLRSSTGTTA</sequence>
<evidence type="ECO:0000256" key="5">
    <source>
        <dbReference type="ARBA" id="ARBA00023002"/>
    </source>
</evidence>
<dbReference type="InterPro" id="IPR013786">
    <property type="entry name" value="AcylCoA_DH/ox_N"/>
</dbReference>
<dbReference type="SUPFAM" id="SSF47203">
    <property type="entry name" value="Acyl-CoA dehydrogenase C-terminal domain-like"/>
    <property type="match status" value="1"/>
</dbReference>
<dbReference type="InterPro" id="IPR009100">
    <property type="entry name" value="AcylCoA_DH/oxidase_NM_dom_sf"/>
</dbReference>
<comment type="caution">
    <text evidence="11">The sequence shown here is derived from an EMBL/GenBank/DDBJ whole genome shotgun (WGS) entry which is preliminary data.</text>
</comment>
<dbReference type="RefSeq" id="WP_337311692.1">
    <property type="nucleotide sequence ID" value="NZ_JAEKNS010000095.1"/>
</dbReference>
<dbReference type="Pfam" id="PF02770">
    <property type="entry name" value="Acyl-CoA_dh_M"/>
    <property type="match status" value="1"/>
</dbReference>
<dbReference type="PANTHER" id="PTHR43884:SF22">
    <property type="entry name" value="BLR3437 PROTEIN"/>
    <property type="match status" value="1"/>
</dbReference>
<dbReference type="InterPro" id="IPR006089">
    <property type="entry name" value="Acyl-CoA_DH_CS"/>
</dbReference>
<evidence type="ECO:0000256" key="6">
    <source>
        <dbReference type="RuleBase" id="RU362125"/>
    </source>
</evidence>
<gene>
    <name evidence="11" type="ORF">DLM65_01230</name>
    <name evidence="10" type="ORF">JF886_09065</name>
</gene>
<evidence type="ECO:0000313" key="12">
    <source>
        <dbReference type="Proteomes" id="UP000248724"/>
    </source>
</evidence>
<dbReference type="PIRSF" id="PIRSF016578">
    <property type="entry name" value="HsaA"/>
    <property type="match status" value="1"/>
</dbReference>
<accession>A0A2W5ZIS1</accession>
<dbReference type="CDD" id="cd00567">
    <property type="entry name" value="ACAD"/>
    <property type="match status" value="1"/>
</dbReference>
<evidence type="ECO:0000313" key="11">
    <source>
        <dbReference type="EMBL" id="PZR83797.1"/>
    </source>
</evidence>
<evidence type="ECO:0000313" key="13">
    <source>
        <dbReference type="Proteomes" id="UP000606991"/>
    </source>
</evidence>
<dbReference type="Proteomes" id="UP000606991">
    <property type="component" value="Unassembled WGS sequence"/>
</dbReference>
<dbReference type="EMBL" id="QHBU01000024">
    <property type="protein sequence ID" value="PZR83797.1"/>
    <property type="molecule type" value="Genomic_DNA"/>
</dbReference>
<dbReference type="Pfam" id="PF02771">
    <property type="entry name" value="Acyl-CoA_dh_N"/>
    <property type="match status" value="1"/>
</dbReference>
<evidence type="ECO:0000259" key="7">
    <source>
        <dbReference type="Pfam" id="PF00441"/>
    </source>
</evidence>
<dbReference type="EMBL" id="JAEKNS010000095">
    <property type="protein sequence ID" value="MBJ7594992.1"/>
    <property type="molecule type" value="Genomic_DNA"/>
</dbReference>
<dbReference type="Gene3D" id="1.20.140.10">
    <property type="entry name" value="Butyryl-CoA Dehydrogenase, subunit A, domain 3"/>
    <property type="match status" value="1"/>
</dbReference>
<dbReference type="InterPro" id="IPR037069">
    <property type="entry name" value="AcylCoA_DH/ox_N_sf"/>
</dbReference>
<dbReference type="Proteomes" id="UP000248724">
    <property type="component" value="Unassembled WGS sequence"/>
</dbReference>
<evidence type="ECO:0000259" key="9">
    <source>
        <dbReference type="Pfam" id="PF02771"/>
    </source>
</evidence>
<reference evidence="10 13" key="3">
    <citation type="submission" date="2020-10" db="EMBL/GenBank/DDBJ databases">
        <title>Ca. Dormibacterota MAGs.</title>
        <authorList>
            <person name="Montgomery K."/>
        </authorList>
    </citation>
    <scope>NUCLEOTIDE SEQUENCE [LARGE SCALE GENOMIC DNA]</scope>
    <source>
        <strain evidence="10">SC8812_S17_18</strain>
    </source>
</reference>
<dbReference type="GO" id="GO:0003995">
    <property type="term" value="F:acyl-CoA dehydrogenase activity"/>
    <property type="evidence" value="ECO:0007669"/>
    <property type="project" value="InterPro"/>
</dbReference>
<protein>
    <submittedName>
        <fullName evidence="10 11">Acyl-CoA dehydrogenase</fullName>
    </submittedName>
</protein>
<dbReference type="Gene3D" id="2.40.110.10">
    <property type="entry name" value="Butyryl-CoA Dehydrogenase, subunit A, domain 2"/>
    <property type="match status" value="1"/>
</dbReference>
<reference evidence="11" key="2">
    <citation type="submission" date="2018-05" db="EMBL/GenBank/DDBJ databases">
        <authorList>
            <person name="Ferrari B."/>
        </authorList>
    </citation>
    <scope>NUCLEOTIDE SEQUENCE</scope>
    <source>
        <strain evidence="11">RRmetagenome_bin12</strain>
    </source>
</reference>
<keyword evidence="4 6" id="KW-0274">FAD</keyword>
<evidence type="ECO:0000256" key="2">
    <source>
        <dbReference type="ARBA" id="ARBA00009347"/>
    </source>
</evidence>
<dbReference type="SUPFAM" id="SSF56645">
    <property type="entry name" value="Acyl-CoA dehydrogenase NM domain-like"/>
    <property type="match status" value="1"/>
</dbReference>
<reference evidence="11 12" key="1">
    <citation type="journal article" date="2017" name="Nature">
        <title>Atmospheric trace gases support primary production in Antarctic desert surface soil.</title>
        <authorList>
            <person name="Ji M."/>
            <person name="Greening C."/>
            <person name="Vanwonterghem I."/>
            <person name="Carere C.R."/>
            <person name="Bay S.K."/>
            <person name="Steen J.A."/>
            <person name="Montgomery K."/>
            <person name="Lines T."/>
            <person name="Beardall J."/>
            <person name="van Dorst J."/>
            <person name="Snape I."/>
            <person name="Stott M.B."/>
            <person name="Hugenholtz P."/>
            <person name="Ferrari B.C."/>
        </authorList>
    </citation>
    <scope>NUCLEOTIDE SEQUENCE [LARGE SCALE GENOMIC DNA]</scope>
    <source>
        <strain evidence="11">RRmetagenome_bin12</strain>
    </source>
</reference>
<dbReference type="AlphaFoldDB" id="A0A2W5ZIS1"/>
<dbReference type="GO" id="GO:0050660">
    <property type="term" value="F:flavin adenine dinucleotide binding"/>
    <property type="evidence" value="ECO:0007669"/>
    <property type="project" value="InterPro"/>
</dbReference>
<feature type="domain" description="Acyl-CoA dehydrogenase/oxidase N-terminal" evidence="9">
    <location>
        <begin position="13"/>
        <end position="114"/>
    </location>
</feature>
<feature type="domain" description="Acyl-CoA oxidase/dehydrogenase middle" evidence="8">
    <location>
        <begin position="118"/>
        <end position="209"/>
    </location>
</feature>
<organism evidence="11 12">
    <name type="scientific">Candidatus Aeolococcus gillhamiae</name>
    <dbReference type="NCBI Taxonomy" id="3127015"/>
    <lineage>
        <taxon>Bacteria</taxon>
        <taxon>Bacillati</taxon>
        <taxon>Candidatus Dormiibacterota</taxon>
        <taxon>Candidatus Dormibacteria</taxon>
        <taxon>Candidatus Aeolococcales</taxon>
        <taxon>Candidatus Aeolococcaceae</taxon>
        <taxon>Candidatus Aeolococcus</taxon>
    </lineage>
</organism>
<name>A0A2W5ZIS1_9BACT</name>
<evidence type="ECO:0000259" key="8">
    <source>
        <dbReference type="Pfam" id="PF02770"/>
    </source>
</evidence>
<dbReference type="Pfam" id="PF00441">
    <property type="entry name" value="Acyl-CoA_dh_1"/>
    <property type="match status" value="1"/>
</dbReference>
<evidence type="ECO:0000256" key="4">
    <source>
        <dbReference type="ARBA" id="ARBA00022827"/>
    </source>
</evidence>
<dbReference type="PANTHER" id="PTHR43884">
    <property type="entry name" value="ACYL-COA DEHYDROGENASE"/>
    <property type="match status" value="1"/>
</dbReference>
<comment type="cofactor">
    <cofactor evidence="1 6">
        <name>FAD</name>
        <dbReference type="ChEBI" id="CHEBI:57692"/>
    </cofactor>
</comment>
<dbReference type="PROSITE" id="PS00072">
    <property type="entry name" value="ACYL_COA_DH_1"/>
    <property type="match status" value="1"/>
</dbReference>
<keyword evidence="3 6" id="KW-0285">Flavoprotein</keyword>
<dbReference type="InterPro" id="IPR006091">
    <property type="entry name" value="Acyl-CoA_Oxase/DH_mid-dom"/>
</dbReference>
<dbReference type="Gene3D" id="1.10.540.10">
    <property type="entry name" value="Acyl-CoA dehydrogenase/oxidase, N-terminal domain"/>
    <property type="match status" value="1"/>
</dbReference>
<comment type="similarity">
    <text evidence="2 6">Belongs to the acyl-CoA dehydrogenase family.</text>
</comment>
<proteinExistence type="inferred from homology"/>
<accession>A0A934K0H4</accession>
<keyword evidence="5 6" id="KW-0560">Oxidoreductase</keyword>
<feature type="domain" description="Acyl-CoA dehydrogenase/oxidase C-terminal" evidence="7">
    <location>
        <begin position="222"/>
        <end position="370"/>
    </location>
</feature>
<dbReference type="InterPro" id="IPR009075">
    <property type="entry name" value="AcylCo_DH/oxidase_C"/>
</dbReference>
<dbReference type="InterPro" id="IPR046373">
    <property type="entry name" value="Acyl-CoA_Oxase/DH_mid-dom_sf"/>
</dbReference>
<evidence type="ECO:0000256" key="1">
    <source>
        <dbReference type="ARBA" id="ARBA00001974"/>
    </source>
</evidence>
<dbReference type="InterPro" id="IPR036250">
    <property type="entry name" value="AcylCo_DH-like_C"/>
</dbReference>